<organism evidence="1 2">
    <name type="scientific">Culter alburnus</name>
    <name type="common">Topmouth culter</name>
    <dbReference type="NCBI Taxonomy" id="194366"/>
    <lineage>
        <taxon>Eukaryota</taxon>
        <taxon>Metazoa</taxon>
        <taxon>Chordata</taxon>
        <taxon>Craniata</taxon>
        <taxon>Vertebrata</taxon>
        <taxon>Euteleostomi</taxon>
        <taxon>Actinopterygii</taxon>
        <taxon>Neopterygii</taxon>
        <taxon>Teleostei</taxon>
        <taxon>Ostariophysi</taxon>
        <taxon>Cypriniformes</taxon>
        <taxon>Xenocyprididae</taxon>
        <taxon>Xenocypridinae</taxon>
        <taxon>Culter</taxon>
    </lineage>
</organism>
<dbReference type="PANTHER" id="PTHR33480:SF5">
    <property type="entry name" value="SI:DKEY-51D8.9"/>
    <property type="match status" value="1"/>
</dbReference>
<evidence type="ECO:0000313" key="2">
    <source>
        <dbReference type="Proteomes" id="UP001479290"/>
    </source>
</evidence>
<proteinExistence type="predicted"/>
<keyword evidence="2" id="KW-1185">Reference proteome</keyword>
<feature type="non-terminal residue" evidence="1">
    <location>
        <position position="1"/>
    </location>
</feature>
<dbReference type="PANTHER" id="PTHR33480">
    <property type="entry name" value="SET DOMAIN-CONTAINING PROTEIN-RELATED"/>
    <property type="match status" value="1"/>
</dbReference>
<dbReference type="AlphaFoldDB" id="A0AAW2ART7"/>
<reference evidence="1 2" key="1">
    <citation type="submission" date="2024-05" db="EMBL/GenBank/DDBJ databases">
        <title>A high-quality chromosomal-level genome assembly of Topmouth culter (Culter alburnus).</title>
        <authorList>
            <person name="Zhao H."/>
        </authorList>
    </citation>
    <scope>NUCLEOTIDE SEQUENCE [LARGE SCALE GENOMIC DNA]</scope>
    <source>
        <strain evidence="1">CATC2023</strain>
        <tissue evidence="1">Muscle</tissue>
    </source>
</reference>
<dbReference type="Proteomes" id="UP001479290">
    <property type="component" value="Unassembled WGS sequence"/>
</dbReference>
<dbReference type="EMBL" id="JAWDJR010000004">
    <property type="protein sequence ID" value="KAK9976441.1"/>
    <property type="molecule type" value="Genomic_DNA"/>
</dbReference>
<accession>A0AAW2ART7</accession>
<sequence>RKPVKKKNWQKVEVDAVEKHMMHFIESCRVPGKAACDLCLKSEPEALKRRDWLAIKFYIKNRISSLQRKN</sequence>
<protein>
    <submittedName>
        <fullName evidence="1">Uncharacterized protein</fullName>
    </submittedName>
</protein>
<name>A0AAW2ART7_CULAL</name>
<evidence type="ECO:0000313" key="1">
    <source>
        <dbReference type="EMBL" id="KAK9976441.1"/>
    </source>
</evidence>
<comment type="caution">
    <text evidence="1">The sequence shown here is derived from an EMBL/GenBank/DDBJ whole genome shotgun (WGS) entry which is preliminary data.</text>
</comment>
<gene>
    <name evidence="1" type="ORF">ABG768_021646</name>
</gene>